<proteinExistence type="predicted"/>
<dbReference type="AlphaFoldDB" id="A0A1Y3GE01"/>
<sequence>MHHLIVNCVGNKTQKGPQIKNYSENILQKPKKWIEDLQNQKYKKRAINLYQGSMWSTYIQAYKKLPEPKQLWIASAGLGLINAEDKVPGYNATFKPNQPNSVAKTQEEKTLWWSQITKNNNTDRANTIAKLTNRLNKNDLLITTMGKHYYQAIYNDLKNIKNTKPKIGLIGIKKQNGYIPKIPKHLEKNAIPYTDYRKLRKKLDCSMIQVHPKTTIKTIEYYKKTGKLPKTPEQTLDIE</sequence>
<keyword evidence="2" id="KW-1185">Reference proteome</keyword>
<evidence type="ECO:0000313" key="1">
    <source>
        <dbReference type="EMBL" id="OUJ18424.1"/>
    </source>
</evidence>
<evidence type="ECO:0000313" key="2">
    <source>
        <dbReference type="Proteomes" id="UP000195137"/>
    </source>
</evidence>
<organism evidence="1 2">
    <name type="scientific">Methanonatronarchaeum thermophilum</name>
    <dbReference type="NCBI Taxonomy" id="1927129"/>
    <lineage>
        <taxon>Archaea</taxon>
        <taxon>Methanobacteriati</taxon>
        <taxon>Methanobacteriota</taxon>
        <taxon>Methanonatronarchaeia</taxon>
        <taxon>Methanonatronarchaeales</taxon>
        <taxon>Methanonatronarchaeaceae</taxon>
        <taxon>Methanonatronarchaeum</taxon>
    </lineage>
</organism>
<accession>A0A1Y3GE01</accession>
<reference evidence="1 2" key="1">
    <citation type="submission" date="2016-12" db="EMBL/GenBank/DDBJ databases">
        <title>Discovery of methanogenic haloarchaea.</title>
        <authorList>
            <person name="Sorokin D.Y."/>
            <person name="Makarova K.S."/>
            <person name="Abbas B."/>
            <person name="Ferrer M."/>
            <person name="Golyshin P.N."/>
        </authorList>
    </citation>
    <scope>NUCLEOTIDE SEQUENCE [LARGE SCALE GENOMIC DNA]</scope>
    <source>
        <strain evidence="1">AMET1</strain>
    </source>
</reference>
<comment type="caution">
    <text evidence="1">The sequence shown here is derived from an EMBL/GenBank/DDBJ whole genome shotgun (WGS) entry which is preliminary data.</text>
</comment>
<gene>
    <name evidence="1" type="ORF">AMET1_1340</name>
</gene>
<dbReference type="Proteomes" id="UP000195137">
    <property type="component" value="Unassembled WGS sequence"/>
</dbReference>
<dbReference type="EMBL" id="MRZU01000004">
    <property type="protein sequence ID" value="OUJ18424.1"/>
    <property type="molecule type" value="Genomic_DNA"/>
</dbReference>
<protein>
    <submittedName>
        <fullName evidence="1">Uncharacterized protein</fullName>
    </submittedName>
</protein>
<name>A0A1Y3GE01_9EURY</name>
<dbReference type="RefSeq" id="WP_086637699.1">
    <property type="nucleotide sequence ID" value="NZ_MRZU01000004.1"/>
</dbReference>